<dbReference type="GO" id="GO:0009231">
    <property type="term" value="P:riboflavin biosynthetic process"/>
    <property type="evidence" value="ECO:0007669"/>
    <property type="project" value="InterPro"/>
</dbReference>
<accession>A0A3E4XR03</accession>
<dbReference type="InterPro" id="IPR050765">
    <property type="entry name" value="Riboflavin_Biosynth_HTPR"/>
</dbReference>
<dbReference type="Gene3D" id="3.40.430.10">
    <property type="entry name" value="Dihydrofolate Reductase, subunit A"/>
    <property type="match status" value="1"/>
</dbReference>
<reference evidence="2 3" key="1">
    <citation type="submission" date="2018-08" db="EMBL/GenBank/DDBJ databases">
        <title>A genome reference for cultivated species of the human gut microbiota.</title>
        <authorList>
            <person name="Zou Y."/>
            <person name="Xue W."/>
            <person name="Luo G."/>
        </authorList>
    </citation>
    <scope>NUCLEOTIDE SEQUENCE [LARGE SCALE GENOMIC DNA]</scope>
    <source>
        <strain evidence="2 3">OM07-9</strain>
    </source>
</reference>
<evidence type="ECO:0000259" key="1">
    <source>
        <dbReference type="Pfam" id="PF01872"/>
    </source>
</evidence>
<organism evidence="2 3">
    <name type="scientific">Bacteroides uniformis</name>
    <dbReference type="NCBI Taxonomy" id="820"/>
    <lineage>
        <taxon>Bacteria</taxon>
        <taxon>Pseudomonadati</taxon>
        <taxon>Bacteroidota</taxon>
        <taxon>Bacteroidia</taxon>
        <taxon>Bacteroidales</taxon>
        <taxon>Bacteroidaceae</taxon>
        <taxon>Bacteroides</taxon>
    </lineage>
</organism>
<dbReference type="Proteomes" id="UP000261295">
    <property type="component" value="Unassembled WGS sequence"/>
</dbReference>
<dbReference type="Pfam" id="PF01872">
    <property type="entry name" value="RibD_C"/>
    <property type="match status" value="1"/>
</dbReference>
<comment type="caution">
    <text evidence="2">The sequence shown here is derived from an EMBL/GenBank/DDBJ whole genome shotgun (WGS) entry which is preliminary data.</text>
</comment>
<dbReference type="PANTHER" id="PTHR38011">
    <property type="entry name" value="DIHYDROFOLATE REDUCTASE FAMILY PROTEIN (AFU_ORTHOLOGUE AFUA_8G06820)"/>
    <property type="match status" value="1"/>
</dbReference>
<dbReference type="AlphaFoldDB" id="A0A3E4XR03"/>
<name>A0A3E4XR03_BACUN</name>
<dbReference type="InterPro" id="IPR024072">
    <property type="entry name" value="DHFR-like_dom_sf"/>
</dbReference>
<protein>
    <submittedName>
        <fullName evidence="2">Dihydrofolate reductase</fullName>
    </submittedName>
</protein>
<proteinExistence type="predicted"/>
<gene>
    <name evidence="2" type="ORF">DXC07_04480</name>
</gene>
<dbReference type="SUPFAM" id="SSF53597">
    <property type="entry name" value="Dihydrofolate reductase-like"/>
    <property type="match status" value="1"/>
</dbReference>
<dbReference type="RefSeq" id="WP_117748992.1">
    <property type="nucleotide sequence ID" value="NZ_QSTL01000002.1"/>
</dbReference>
<dbReference type="GO" id="GO:0008703">
    <property type="term" value="F:5-amino-6-(5-phosphoribosylamino)uracil reductase activity"/>
    <property type="evidence" value="ECO:0007669"/>
    <property type="project" value="InterPro"/>
</dbReference>
<evidence type="ECO:0000313" key="3">
    <source>
        <dbReference type="Proteomes" id="UP000261295"/>
    </source>
</evidence>
<evidence type="ECO:0000313" key="2">
    <source>
        <dbReference type="EMBL" id="RGM58039.1"/>
    </source>
</evidence>
<feature type="domain" description="Bacterial bifunctional deaminase-reductase C-terminal" evidence="1">
    <location>
        <begin position="4"/>
        <end position="161"/>
    </location>
</feature>
<sequence>MKQVKAHIAVSLDGHTATLDNELDWLPGEIKTIVDKHCQEANCLLMGANTYNYIFEHWGGWPYKSQRSFVVSHHDTNVTPGCGVEFLTEEPLRKVYELKQAHDILVVGGGKLLTSLIKAELLDCLTLYTIPLMVGKGIGFIGETFGSQWKLSESGVLDGGVVRSTYLFGKTA</sequence>
<dbReference type="PANTHER" id="PTHR38011:SF2">
    <property type="entry name" value="BIFUNCTIONAL DEAMINASE-REDUCTASE DOMAIN PROTEIN"/>
    <property type="match status" value="1"/>
</dbReference>
<dbReference type="EMBL" id="QSTL01000002">
    <property type="protein sequence ID" value="RGM58039.1"/>
    <property type="molecule type" value="Genomic_DNA"/>
</dbReference>
<dbReference type="InterPro" id="IPR002734">
    <property type="entry name" value="RibDG_C"/>
</dbReference>